<keyword evidence="3" id="KW-1185">Reference proteome</keyword>
<evidence type="ECO:0000259" key="1">
    <source>
        <dbReference type="Pfam" id="PF13480"/>
    </source>
</evidence>
<proteinExistence type="predicted"/>
<dbReference type="EC" id="2.3.1.-" evidence="2"/>
<reference evidence="2" key="1">
    <citation type="submission" date="2021-08" db="EMBL/GenBank/DDBJ databases">
        <authorList>
            <person name="Zhang H."/>
            <person name="Xu M."/>
            <person name="Yu Z."/>
            <person name="Yang L."/>
            <person name="Cai Y."/>
        </authorList>
    </citation>
    <scope>NUCLEOTIDE SEQUENCE</scope>
    <source>
        <strain evidence="2">CHL1</strain>
    </source>
</reference>
<dbReference type="InterPro" id="IPR016181">
    <property type="entry name" value="Acyl_CoA_acyltransferase"/>
</dbReference>
<dbReference type="InterPro" id="IPR038740">
    <property type="entry name" value="BioF2-like_GNAT_dom"/>
</dbReference>
<organism evidence="2 3">
    <name type="scientific">Chenggangzhangella methanolivorans</name>
    <dbReference type="NCBI Taxonomy" id="1437009"/>
    <lineage>
        <taxon>Bacteria</taxon>
        <taxon>Pseudomonadati</taxon>
        <taxon>Pseudomonadota</taxon>
        <taxon>Alphaproteobacteria</taxon>
        <taxon>Hyphomicrobiales</taxon>
        <taxon>Methylopilaceae</taxon>
        <taxon>Chenggangzhangella</taxon>
    </lineage>
</organism>
<protein>
    <submittedName>
        <fullName evidence="2">GNAT family N-acetyltransferase</fullName>
        <ecNumber evidence="2">2.3.1.-</ecNumber>
    </submittedName>
</protein>
<dbReference type="Gene3D" id="3.40.630.30">
    <property type="match status" value="1"/>
</dbReference>
<dbReference type="GO" id="GO:0016746">
    <property type="term" value="F:acyltransferase activity"/>
    <property type="evidence" value="ECO:0007669"/>
    <property type="project" value="UniProtKB-KW"/>
</dbReference>
<accession>A0A9E6RA71</accession>
<gene>
    <name evidence="2" type="ORF">K6K41_22680</name>
</gene>
<keyword evidence="2" id="KW-0808">Transferase</keyword>
<evidence type="ECO:0000313" key="2">
    <source>
        <dbReference type="EMBL" id="QZN99487.1"/>
    </source>
</evidence>
<evidence type="ECO:0000313" key="3">
    <source>
        <dbReference type="Proteomes" id="UP000825701"/>
    </source>
</evidence>
<keyword evidence="2" id="KW-0012">Acyltransferase</keyword>
<feature type="domain" description="BioF2-like acetyltransferase" evidence="1">
    <location>
        <begin position="195"/>
        <end position="341"/>
    </location>
</feature>
<dbReference type="Proteomes" id="UP000825701">
    <property type="component" value="Chromosome"/>
</dbReference>
<dbReference type="KEGG" id="cmet:K6K41_22680"/>
<dbReference type="SUPFAM" id="SSF55729">
    <property type="entry name" value="Acyl-CoA N-acyltransferases (Nat)"/>
    <property type="match status" value="1"/>
</dbReference>
<dbReference type="Pfam" id="PF13480">
    <property type="entry name" value="Acetyltransf_6"/>
    <property type="match status" value="1"/>
</dbReference>
<name>A0A9E6RA71_9HYPH</name>
<dbReference type="EMBL" id="CP081869">
    <property type="protein sequence ID" value="QZN99487.1"/>
    <property type="molecule type" value="Genomic_DNA"/>
</dbReference>
<dbReference type="AlphaFoldDB" id="A0A9E6RA71"/>
<sequence>MAFASIDLPEPRIGTRVHAAEQGDSDGVAIARGAAGLGGLEADWREISGRAGDTAAFLGFGYALAAARFHEARGEKVVVAVAHWLGRPAAAVAVVLLRRAGVTIGTALGDPVTQYSDALLAADAPRRLVGLALRAIAEAEGVHLFDFRRVRAESPLTPALAAMTRADAVRAEAPYADLTRAADVSTLLLEVAGAKHRRERARSRRRLAERGDLAFEVFRGEAAVGPLAEAFRVKGDWLARNGHFSRVIEDPAALALLQEAGRDPVEGASLVVARLSVGGAPAAYEVGLVRGRRFHAYLGAVVHDFAGASPGKVVMEDALGWAKAEGLETYDLLAPADRYKREWSTGAVAVRDFVAPMSWKGRLYAGPWHGTLRPALRRSLDGLPPVVRRVAARAAAALGIR</sequence>
<dbReference type="RefSeq" id="WP_261402567.1">
    <property type="nucleotide sequence ID" value="NZ_CP081869.1"/>
</dbReference>